<gene>
    <name evidence="1" type="ORF">DRF57_09280</name>
</gene>
<dbReference type="Proteomes" id="UP000256491">
    <property type="component" value="Unassembled WGS sequence"/>
</dbReference>
<reference evidence="1 2" key="1">
    <citation type="journal article" date="2010" name="Syst. Appl. Microbiol.">
        <title>Four new species of Chryseobacterium from the rhizosphere of coastal sand dune plants, Chryseobacterium elymi sp. nov., Chryseobacterium hagamense sp. nov., Chryseobacterium lathyri sp. nov. and Chryseobacterium rhizosphaerae sp. nov.</title>
        <authorList>
            <person name="Cho S.H."/>
            <person name="Lee K.S."/>
            <person name="Shin D.S."/>
            <person name="Han J.H."/>
            <person name="Park K.S."/>
            <person name="Lee C.H."/>
            <person name="Park K.H."/>
            <person name="Kim S.B."/>
        </authorList>
    </citation>
    <scope>NUCLEOTIDE SEQUENCE [LARGE SCALE GENOMIC DNA]</scope>
    <source>
        <strain evidence="1 2">KCTC 22548</strain>
    </source>
</reference>
<evidence type="ECO:0000313" key="2">
    <source>
        <dbReference type="Proteomes" id="UP000256491"/>
    </source>
</evidence>
<proteinExistence type="predicted"/>
<evidence type="ECO:0000313" key="1">
    <source>
        <dbReference type="EMBL" id="REC75947.1"/>
    </source>
</evidence>
<dbReference type="PROSITE" id="PS51257">
    <property type="entry name" value="PROKAR_LIPOPROTEIN"/>
    <property type="match status" value="1"/>
</dbReference>
<protein>
    <recommendedName>
        <fullName evidence="3">Lipoprotein</fullName>
    </recommendedName>
</protein>
<name>A0ABX9IND6_9FLAO</name>
<organism evidence="1 2">
    <name type="scientific">Chryseobacterium rhizosphaerae</name>
    <dbReference type="NCBI Taxonomy" id="395937"/>
    <lineage>
        <taxon>Bacteria</taxon>
        <taxon>Pseudomonadati</taxon>
        <taxon>Bacteroidota</taxon>
        <taxon>Flavobacteriia</taxon>
        <taxon>Flavobacteriales</taxon>
        <taxon>Weeksellaceae</taxon>
        <taxon>Chryseobacterium group</taxon>
        <taxon>Chryseobacterium</taxon>
    </lineage>
</organism>
<sequence length="183" mass="21086">MKLLLKTGSMKKEILALILLSFLTSCVTTRKSVTYHISTLENIRTFQPTKEESRIIDSLKSEAITSLEKCVKIHGAACIDDVELMGLHEANFKGGNAKFRERIFQNFKIPKNAKKGENRFRVTIGKQDTIENVDILSYTDDDTKKEIERIFKLIELNAWVSAKVHRFPIKEEFEMSIFIDDKK</sequence>
<evidence type="ECO:0008006" key="3">
    <source>
        <dbReference type="Google" id="ProtNLM"/>
    </source>
</evidence>
<comment type="caution">
    <text evidence="1">The sequence shown here is derived from an EMBL/GenBank/DDBJ whole genome shotgun (WGS) entry which is preliminary data.</text>
</comment>
<dbReference type="EMBL" id="QNUF01000008">
    <property type="protein sequence ID" value="REC75947.1"/>
    <property type="molecule type" value="Genomic_DNA"/>
</dbReference>
<keyword evidence="2" id="KW-1185">Reference proteome</keyword>
<accession>A0ABX9IND6</accession>